<dbReference type="Pfam" id="PF13424">
    <property type="entry name" value="TPR_12"/>
    <property type="match status" value="3"/>
</dbReference>
<dbReference type="InterPro" id="IPR002182">
    <property type="entry name" value="NB-ARC"/>
</dbReference>
<dbReference type="HOGENOM" id="CLU_000288_125_13_1"/>
<evidence type="ECO:0000256" key="1">
    <source>
        <dbReference type="SAM" id="MobiDB-lite"/>
    </source>
</evidence>
<feature type="domain" description="NB-ARC" evidence="2">
    <location>
        <begin position="358"/>
        <end position="492"/>
    </location>
</feature>
<feature type="region of interest" description="Disordered" evidence="1">
    <location>
        <begin position="1146"/>
        <end position="1167"/>
    </location>
</feature>
<sequence>MRSELQLLYPPIVGNTPAVDVLQPRNSANEGVDIVAVHDLNEDLYEAWTDSRTGVLWLKDLLPQDALVARVLTFGYDGCPLSFFAQPRADPVTSTAINLVSYLRANREDAQCERRPIIFICHGLGGLVVKKALMYSKEKTKYPAHRDHSIFVCTTAILFFGTPHTDIKPAVWFQSRNIANLPREKHHRHISALQIINESFVRVGSSFRQLFFWEEIETHVGYSSAVPYGTEGSGCGIPTDHVNMVKFTALDSAGYPVVRNGLRRFCQEARARVEKRWAKSQVTLRDEWRDGIPLGDGPQMDKILANHISRLREMPPRRIFLLPKHHHLDPPEFIGREQERNILENAFFNSDCHQPDDTAKIFVVYGMGGSGKSELCSWFARHHKSQFNVVATVDATSAEHIEASLAELGEKWGLDATEKAGLHILEQLCEPFLLIVDNADDPQFKPWDLIPMNQYACVIITTRNLALCQIPKAGSLEVKGLKPNESLRLLLTCAGISKPWDQATLNLGNELCEVLGYLALALVVAGRSIQKNFYGSQLQRYLEFYNSKRSTYHSSHHGSHGMEVMVRDEKEKGIVYPAFEVSLAHLRKQGSQTCRDAIEILNMAAFYHRQHISLDIFAKAAQNRHPPPQGSTSIVMRMLQSFLDRFHPPPVVPGFLRSASPEKEVHRAREGISELASLSLINMDSTTAEFSLHPLVHAWARDRLGQGDQKVWARIAFNVLAETIKLPTGGENTLANEHADEKHNHDNFHRSLLPHLDSCLPLCTIDIADYDELLSRAQLYLSSYLSPTYLHILKEQAASMAKLAYVYGECGRFEESLRYLQKVKRLLCRSLGPDNSRTMTVKLELAKIYWSLGQLDEAIGLRKDVVNARERILGPSNKETLLAMDELGRSYWLNGQYGEALEQAEKTKTQMELTLGSDDRRTLSAMDMYGVVLQSWHRFSDSASIHRHVLQLREEKLGTNHLETLESKNNLAMALMNLKELEEAQALMDEVYNERRAQLGKEHPWTLWALCYLARIKVKTRHLDGAEQLLIGGIEAAKRSLPEDHLGVLMGKGELARVYSRQGRLGEAFNLLSHTLARLEETRGPEHPDSFYARWKLSILYQRQDKLDEAIETCQIAFQRAEKRLSKAHPLVSMIEADLEQFRAAREPQEQPDDNKPALTGEAIGPKRRFEFRTQTHTW</sequence>
<feature type="compositionally biased region" description="Basic and acidic residues" evidence="1">
    <location>
        <begin position="1146"/>
        <end position="1156"/>
    </location>
</feature>
<dbReference type="PANTHER" id="PTHR46082">
    <property type="entry name" value="ATP/GTP-BINDING PROTEIN-RELATED"/>
    <property type="match status" value="1"/>
</dbReference>
<evidence type="ECO:0000259" key="2">
    <source>
        <dbReference type="Pfam" id="PF00931"/>
    </source>
</evidence>
<dbReference type="SUPFAM" id="SSF53474">
    <property type="entry name" value="alpha/beta-Hydrolases"/>
    <property type="match status" value="1"/>
</dbReference>
<dbReference type="InterPro" id="IPR053137">
    <property type="entry name" value="NLR-like"/>
</dbReference>
<dbReference type="Gene3D" id="1.25.40.10">
    <property type="entry name" value="Tetratricopeptide repeat domain"/>
    <property type="match status" value="2"/>
</dbReference>
<organism evidence="3 4">
    <name type="scientific">Cladophialophora yegresii CBS 114405</name>
    <dbReference type="NCBI Taxonomy" id="1182544"/>
    <lineage>
        <taxon>Eukaryota</taxon>
        <taxon>Fungi</taxon>
        <taxon>Dikarya</taxon>
        <taxon>Ascomycota</taxon>
        <taxon>Pezizomycotina</taxon>
        <taxon>Eurotiomycetes</taxon>
        <taxon>Chaetothyriomycetidae</taxon>
        <taxon>Chaetothyriales</taxon>
        <taxon>Herpotrichiellaceae</taxon>
        <taxon>Cladophialophora</taxon>
    </lineage>
</organism>
<gene>
    <name evidence="3" type="ORF">A1O7_09762</name>
</gene>
<dbReference type="eggNOG" id="KOG1840">
    <property type="taxonomic scope" value="Eukaryota"/>
</dbReference>
<dbReference type="STRING" id="1182544.W9VG32"/>
<dbReference type="VEuPathDB" id="FungiDB:A1O7_09762"/>
<dbReference type="PANTHER" id="PTHR46082:SF6">
    <property type="entry name" value="AAA+ ATPASE DOMAIN-CONTAINING PROTEIN-RELATED"/>
    <property type="match status" value="1"/>
</dbReference>
<dbReference type="eggNOG" id="KOG2029">
    <property type="taxonomic scope" value="Eukaryota"/>
</dbReference>
<dbReference type="OrthoDB" id="5086500at2759"/>
<dbReference type="Pfam" id="PF13374">
    <property type="entry name" value="TPR_10"/>
    <property type="match status" value="2"/>
</dbReference>
<dbReference type="InterPro" id="IPR011990">
    <property type="entry name" value="TPR-like_helical_dom_sf"/>
</dbReference>
<dbReference type="SUPFAM" id="SSF48452">
    <property type="entry name" value="TPR-like"/>
    <property type="match status" value="3"/>
</dbReference>
<protein>
    <recommendedName>
        <fullName evidence="2">NB-ARC domain-containing protein</fullName>
    </recommendedName>
</protein>
<dbReference type="InterPro" id="IPR027417">
    <property type="entry name" value="P-loop_NTPase"/>
</dbReference>
<dbReference type="AlphaFoldDB" id="W9VG32"/>
<comment type="caution">
    <text evidence="3">The sequence shown here is derived from an EMBL/GenBank/DDBJ whole genome shotgun (WGS) entry which is preliminary data.</text>
</comment>
<accession>W9VG32</accession>
<reference evidence="3 4" key="1">
    <citation type="submission" date="2013-03" db="EMBL/GenBank/DDBJ databases">
        <title>The Genome Sequence of Cladophialophora yegresii CBS 114405.</title>
        <authorList>
            <consortium name="The Broad Institute Genomics Platform"/>
            <person name="Cuomo C."/>
            <person name="de Hoog S."/>
            <person name="Gorbushina A."/>
            <person name="Walker B."/>
            <person name="Young S.K."/>
            <person name="Zeng Q."/>
            <person name="Gargeya S."/>
            <person name="Fitzgerald M."/>
            <person name="Haas B."/>
            <person name="Abouelleil A."/>
            <person name="Allen A.W."/>
            <person name="Alvarado L."/>
            <person name="Arachchi H.M."/>
            <person name="Berlin A.M."/>
            <person name="Chapman S.B."/>
            <person name="Gainer-Dewar J."/>
            <person name="Goldberg J."/>
            <person name="Griggs A."/>
            <person name="Gujja S."/>
            <person name="Hansen M."/>
            <person name="Howarth C."/>
            <person name="Imamovic A."/>
            <person name="Ireland A."/>
            <person name="Larimer J."/>
            <person name="McCowan C."/>
            <person name="Murphy C."/>
            <person name="Pearson M."/>
            <person name="Poon T.W."/>
            <person name="Priest M."/>
            <person name="Roberts A."/>
            <person name="Saif S."/>
            <person name="Shea T."/>
            <person name="Sisk P."/>
            <person name="Sykes S."/>
            <person name="Wortman J."/>
            <person name="Nusbaum C."/>
            <person name="Birren B."/>
        </authorList>
    </citation>
    <scope>NUCLEOTIDE SEQUENCE [LARGE SCALE GENOMIC DNA]</scope>
    <source>
        <strain evidence="3 4">CBS 114405</strain>
    </source>
</reference>
<dbReference type="GO" id="GO:0043531">
    <property type="term" value="F:ADP binding"/>
    <property type="evidence" value="ECO:0007669"/>
    <property type="project" value="InterPro"/>
</dbReference>
<dbReference type="RefSeq" id="XP_007761938.1">
    <property type="nucleotide sequence ID" value="XM_007763748.1"/>
</dbReference>
<dbReference type="SUPFAM" id="SSF52540">
    <property type="entry name" value="P-loop containing nucleoside triphosphate hydrolases"/>
    <property type="match status" value="1"/>
</dbReference>
<dbReference type="Pfam" id="PF00931">
    <property type="entry name" value="NB-ARC"/>
    <property type="match status" value="1"/>
</dbReference>
<dbReference type="Gene3D" id="3.40.50.300">
    <property type="entry name" value="P-loop containing nucleotide triphosphate hydrolases"/>
    <property type="match status" value="1"/>
</dbReference>
<evidence type="ECO:0000313" key="3">
    <source>
        <dbReference type="EMBL" id="EXJ54423.1"/>
    </source>
</evidence>
<name>W9VG32_9EURO</name>
<dbReference type="GeneID" id="19184323"/>
<dbReference type="Proteomes" id="UP000019473">
    <property type="component" value="Unassembled WGS sequence"/>
</dbReference>
<dbReference type="EMBL" id="AMGW01000007">
    <property type="protein sequence ID" value="EXJ54423.1"/>
    <property type="molecule type" value="Genomic_DNA"/>
</dbReference>
<dbReference type="InterPro" id="IPR029058">
    <property type="entry name" value="AB_hydrolase_fold"/>
</dbReference>
<proteinExistence type="predicted"/>
<evidence type="ECO:0000313" key="4">
    <source>
        <dbReference type="Proteomes" id="UP000019473"/>
    </source>
</evidence>
<keyword evidence="4" id="KW-1185">Reference proteome</keyword>